<dbReference type="AlphaFoldDB" id="A0A948RWN9"/>
<proteinExistence type="inferred from homology"/>
<keyword evidence="5" id="KW-0811">Translocation</keyword>
<dbReference type="GO" id="GO:0043953">
    <property type="term" value="P:protein transport by the Tat complex"/>
    <property type="evidence" value="ECO:0007669"/>
    <property type="project" value="UniProtKB-UniRule"/>
</dbReference>
<dbReference type="GO" id="GO:0065002">
    <property type="term" value="P:intracellular protein transmembrane transport"/>
    <property type="evidence" value="ECO:0007669"/>
    <property type="project" value="TreeGrafter"/>
</dbReference>
<dbReference type="GO" id="GO:0033281">
    <property type="term" value="C:TAT protein transport complex"/>
    <property type="evidence" value="ECO:0007669"/>
    <property type="project" value="UniProtKB-UniRule"/>
</dbReference>
<organism evidence="6 7">
    <name type="scientific">Eiseniibacteriota bacterium</name>
    <dbReference type="NCBI Taxonomy" id="2212470"/>
    <lineage>
        <taxon>Bacteria</taxon>
        <taxon>Candidatus Eiseniibacteriota</taxon>
    </lineage>
</organism>
<evidence type="ECO:0000256" key="4">
    <source>
        <dbReference type="ARBA" id="ARBA00023136"/>
    </source>
</evidence>
<gene>
    <name evidence="5 6" type="primary">tatC</name>
    <name evidence="6" type="ORF">KJ970_01760</name>
</gene>
<dbReference type="PANTHER" id="PTHR30371">
    <property type="entry name" value="SEC-INDEPENDENT PROTEIN TRANSLOCASE PROTEIN TATC"/>
    <property type="match status" value="1"/>
</dbReference>
<accession>A0A948RWN9</accession>
<reference evidence="6" key="1">
    <citation type="submission" date="2021-05" db="EMBL/GenBank/DDBJ databases">
        <title>Energy efficiency and biological interactions define the core microbiome of deep oligotrophic groundwater.</title>
        <authorList>
            <person name="Mehrshad M."/>
            <person name="Lopez-Fernandez M."/>
            <person name="Bell E."/>
            <person name="Bernier-Latmani R."/>
            <person name="Bertilsson S."/>
            <person name="Dopson M."/>
        </authorList>
    </citation>
    <scope>NUCLEOTIDE SEQUENCE</scope>
    <source>
        <strain evidence="6">Modern_marine.mb.64</strain>
    </source>
</reference>
<dbReference type="HAMAP" id="MF_00902">
    <property type="entry name" value="TatC"/>
    <property type="match status" value="1"/>
</dbReference>
<dbReference type="PRINTS" id="PR01840">
    <property type="entry name" value="TATCFAMILY"/>
</dbReference>
<keyword evidence="2 5" id="KW-0812">Transmembrane</keyword>
<protein>
    <recommendedName>
        <fullName evidence="5">Sec-independent protein translocase protein TatC</fullName>
    </recommendedName>
</protein>
<name>A0A948RWN9_UNCEI</name>
<evidence type="ECO:0000256" key="2">
    <source>
        <dbReference type="ARBA" id="ARBA00022692"/>
    </source>
</evidence>
<evidence type="ECO:0000256" key="5">
    <source>
        <dbReference type="HAMAP-Rule" id="MF_00902"/>
    </source>
</evidence>
<comment type="function">
    <text evidence="5">Part of the twin-arginine translocation (Tat) system that transports large folded proteins containing a characteristic twin-arginine motif in their signal peptide across membranes.</text>
</comment>
<feature type="transmembrane region" description="Helical" evidence="5">
    <location>
        <begin position="30"/>
        <end position="58"/>
    </location>
</feature>
<keyword evidence="5" id="KW-0653">Protein transport</keyword>
<feature type="transmembrane region" description="Helical" evidence="5">
    <location>
        <begin position="198"/>
        <end position="215"/>
    </location>
</feature>
<keyword evidence="4 5" id="KW-0472">Membrane</keyword>
<evidence type="ECO:0000313" key="7">
    <source>
        <dbReference type="Proteomes" id="UP000777784"/>
    </source>
</evidence>
<dbReference type="GO" id="GO:0009977">
    <property type="term" value="F:proton motive force dependent protein transmembrane transporter activity"/>
    <property type="evidence" value="ECO:0007669"/>
    <property type="project" value="TreeGrafter"/>
</dbReference>
<dbReference type="NCBIfam" id="TIGR00945">
    <property type="entry name" value="tatC"/>
    <property type="match status" value="1"/>
</dbReference>
<keyword evidence="3 5" id="KW-1133">Transmembrane helix</keyword>
<evidence type="ECO:0000313" key="6">
    <source>
        <dbReference type="EMBL" id="MBU2689629.1"/>
    </source>
</evidence>
<comment type="subunit">
    <text evidence="5">Forms a complex with TatA.</text>
</comment>
<feature type="transmembrane region" description="Helical" evidence="5">
    <location>
        <begin position="221"/>
        <end position="242"/>
    </location>
</feature>
<dbReference type="EMBL" id="JAHJDP010000012">
    <property type="protein sequence ID" value="MBU2689629.1"/>
    <property type="molecule type" value="Genomic_DNA"/>
</dbReference>
<keyword evidence="5" id="KW-0813">Transport</keyword>
<feature type="transmembrane region" description="Helical" evidence="5">
    <location>
        <begin position="166"/>
        <end position="186"/>
    </location>
</feature>
<evidence type="ECO:0000256" key="3">
    <source>
        <dbReference type="ARBA" id="ARBA00022989"/>
    </source>
</evidence>
<keyword evidence="5" id="KW-1003">Cell membrane</keyword>
<dbReference type="Pfam" id="PF00902">
    <property type="entry name" value="TatC"/>
    <property type="match status" value="1"/>
</dbReference>
<dbReference type="InterPro" id="IPR002033">
    <property type="entry name" value="TatC"/>
</dbReference>
<feature type="transmembrane region" description="Helical" evidence="5">
    <location>
        <begin position="112"/>
        <end position="134"/>
    </location>
</feature>
<dbReference type="Proteomes" id="UP000777784">
    <property type="component" value="Unassembled WGS sequence"/>
</dbReference>
<comment type="similarity">
    <text evidence="5">Belongs to the TatC family.</text>
</comment>
<dbReference type="PANTHER" id="PTHR30371:SF0">
    <property type="entry name" value="SEC-INDEPENDENT PROTEIN TRANSLOCASE PROTEIN TATC, CHLOROPLASTIC-RELATED"/>
    <property type="match status" value="1"/>
</dbReference>
<comment type="caution">
    <text evidence="6">The sequence shown here is derived from an EMBL/GenBank/DDBJ whole genome shotgun (WGS) entry which is preliminary data.</text>
</comment>
<comment type="subcellular location">
    <subcellularLocation>
        <location evidence="5">Cell membrane</location>
        <topology evidence="5">Multi-pass membrane protein</topology>
    </subcellularLocation>
    <subcellularLocation>
        <location evidence="1">Membrane</location>
        <topology evidence="1">Multi-pass membrane protein</topology>
    </subcellularLocation>
</comment>
<evidence type="ECO:0000256" key="1">
    <source>
        <dbReference type="ARBA" id="ARBA00004141"/>
    </source>
</evidence>
<feature type="transmembrane region" description="Helical" evidence="5">
    <location>
        <begin position="79"/>
        <end position="100"/>
    </location>
</feature>
<sequence length="258" mass="28228">MKNPFKSAAKQKSASGEMALWDHLDELRAVLLRAALAIIVGASLVYATSAWILEFLVSHTVGQAQFLSPMEGFGVRIKISLLLGLIISLPVVLYQIWAFIVPGLLKKERRLVTPMVIASTGLFLVGVAFASILLTPTMVKFLLGFATDHIVANLSISYLLDFFIKMSLACGVLFQLPLVVALLSLTEIITPRFLISKWRHAVVIILIVSAILTPSDAASQLALGAPVILLYFVSIFISKMIWKQKLKSRLPDEPGGEE</sequence>